<name>A0A835JKM2_9ROSI</name>
<feature type="domain" description="Glabrous enhancer-binding protein-like DBD" evidence="3">
    <location>
        <begin position="169"/>
        <end position="262"/>
    </location>
</feature>
<feature type="compositionally biased region" description="Low complexity" evidence="2">
    <location>
        <begin position="44"/>
        <end position="58"/>
    </location>
</feature>
<feature type="compositionally biased region" description="Acidic residues" evidence="2">
    <location>
        <begin position="18"/>
        <end position="35"/>
    </location>
</feature>
<dbReference type="PANTHER" id="PTHR31662:SF33">
    <property type="entry name" value="DNA-BINDING STOREKEEPER PROTEIN TRANSCRIPTIONAL REGULATOR-LIKE PROTEIN"/>
    <property type="match status" value="1"/>
</dbReference>
<sequence length="387" mass="43235">MAPKRAPPTVDPPSSSSSEEEETSNGEEEASDDEPSQPSPPQPQTKTKTQKTRTQNSTPKKPEPTTHQSDSELESESGSESGSESEPEPEPGQSVKPITTKPMGETPPKEAAAAVVKKSRSKPAVAATPEKSTAVKRGNGADRDPKDLKRAKNKESHPEKSEDSKKQLFQRLWTEEDEISLLQGIIDFIADKGYDPSKDTNAFFDFIKQSLHFDVSMTQLKDKISRLRKKFENHVKGKKGENKVFSKPHDQKGFDLSKHIWGSEGCIKANGKKNTNFNDNKKGNSKKLEALKTELCIDAGEERVEVEMERDSSVKKVLKLDRKASVGTMDDYVVRSGLDFAHGMKKEEMEEKWRKLHIAELELFLKRNELIAEQGKIMLSAFKANKD</sequence>
<dbReference type="EMBL" id="JADGMS010000011">
    <property type="protein sequence ID" value="KAF9672690.1"/>
    <property type="molecule type" value="Genomic_DNA"/>
</dbReference>
<dbReference type="GO" id="GO:0005634">
    <property type="term" value="C:nucleus"/>
    <property type="evidence" value="ECO:0007669"/>
    <property type="project" value="TreeGrafter"/>
</dbReference>
<comment type="similarity">
    <text evidence="1">Belongs to the GeBP family.</text>
</comment>
<feature type="region of interest" description="Disordered" evidence="2">
    <location>
        <begin position="1"/>
        <end position="167"/>
    </location>
</feature>
<feature type="compositionally biased region" description="Acidic residues" evidence="2">
    <location>
        <begin position="71"/>
        <end position="89"/>
    </location>
</feature>
<feature type="compositionally biased region" description="Low complexity" evidence="2">
    <location>
        <begin position="109"/>
        <end position="127"/>
    </location>
</feature>
<evidence type="ECO:0000256" key="2">
    <source>
        <dbReference type="SAM" id="MobiDB-lite"/>
    </source>
</evidence>
<dbReference type="GO" id="GO:0006355">
    <property type="term" value="P:regulation of DNA-templated transcription"/>
    <property type="evidence" value="ECO:0007669"/>
    <property type="project" value="InterPro"/>
</dbReference>
<reference evidence="4 5" key="1">
    <citation type="submission" date="2020-10" db="EMBL/GenBank/DDBJ databases">
        <title>Plant Genome Project.</title>
        <authorList>
            <person name="Zhang R.-G."/>
        </authorList>
    </citation>
    <scope>NUCLEOTIDE SEQUENCE [LARGE SCALE GENOMIC DNA]</scope>
    <source>
        <strain evidence="4">FAFU-HL-1</strain>
        <tissue evidence="4">Leaf</tissue>
    </source>
</reference>
<evidence type="ECO:0000313" key="5">
    <source>
        <dbReference type="Proteomes" id="UP000657918"/>
    </source>
</evidence>
<dbReference type="InterPro" id="IPR007592">
    <property type="entry name" value="GEBP"/>
</dbReference>
<gene>
    <name evidence="4" type="ORF">SADUNF_Sadunf11G0069500</name>
</gene>
<feature type="compositionally biased region" description="Pro residues" evidence="2">
    <location>
        <begin position="1"/>
        <end position="11"/>
    </location>
</feature>
<evidence type="ECO:0000259" key="3">
    <source>
        <dbReference type="Pfam" id="PF04504"/>
    </source>
</evidence>
<dbReference type="Proteomes" id="UP000657918">
    <property type="component" value="Chromosome 11"/>
</dbReference>
<dbReference type="InterPro" id="IPR053932">
    <property type="entry name" value="GeBP-like_DBD"/>
</dbReference>
<accession>A0A835JKM2</accession>
<proteinExistence type="inferred from homology"/>
<evidence type="ECO:0000256" key="1">
    <source>
        <dbReference type="ARBA" id="ARBA00010820"/>
    </source>
</evidence>
<evidence type="ECO:0000313" key="4">
    <source>
        <dbReference type="EMBL" id="KAF9672690.1"/>
    </source>
</evidence>
<organism evidence="4 5">
    <name type="scientific">Salix dunnii</name>
    <dbReference type="NCBI Taxonomy" id="1413687"/>
    <lineage>
        <taxon>Eukaryota</taxon>
        <taxon>Viridiplantae</taxon>
        <taxon>Streptophyta</taxon>
        <taxon>Embryophyta</taxon>
        <taxon>Tracheophyta</taxon>
        <taxon>Spermatophyta</taxon>
        <taxon>Magnoliopsida</taxon>
        <taxon>eudicotyledons</taxon>
        <taxon>Gunneridae</taxon>
        <taxon>Pentapetalae</taxon>
        <taxon>rosids</taxon>
        <taxon>fabids</taxon>
        <taxon>Malpighiales</taxon>
        <taxon>Salicaceae</taxon>
        <taxon>Saliceae</taxon>
        <taxon>Salix</taxon>
    </lineage>
</organism>
<comment type="caution">
    <text evidence="4">The sequence shown here is derived from an EMBL/GenBank/DDBJ whole genome shotgun (WGS) entry which is preliminary data.</text>
</comment>
<feature type="compositionally biased region" description="Basic and acidic residues" evidence="2">
    <location>
        <begin position="139"/>
        <end position="166"/>
    </location>
</feature>
<dbReference type="Pfam" id="PF04504">
    <property type="entry name" value="GeBP-like_DBD"/>
    <property type="match status" value="1"/>
</dbReference>
<dbReference type="OrthoDB" id="851571at2759"/>
<keyword evidence="5" id="KW-1185">Reference proteome</keyword>
<dbReference type="AlphaFoldDB" id="A0A835JKM2"/>
<dbReference type="PANTHER" id="PTHR31662">
    <property type="entry name" value="BNAANNG10740D PROTEIN-RELATED"/>
    <property type="match status" value="1"/>
</dbReference>
<protein>
    <recommendedName>
        <fullName evidence="3">Glabrous enhancer-binding protein-like DBD domain-containing protein</fullName>
    </recommendedName>
</protein>